<dbReference type="KEGG" id="bspl:114854383"/>
<evidence type="ECO:0000256" key="12">
    <source>
        <dbReference type="ARBA" id="ARBA00023139"/>
    </source>
</evidence>
<dbReference type="OrthoDB" id="8942372at2759"/>
<evidence type="ECO:0000256" key="9">
    <source>
        <dbReference type="ARBA" id="ARBA00022989"/>
    </source>
</evidence>
<dbReference type="RefSeq" id="XP_029004549.1">
    <property type="nucleotide sequence ID" value="XM_029148716.3"/>
</dbReference>
<evidence type="ECO:0000256" key="13">
    <source>
        <dbReference type="ARBA" id="ARBA00023157"/>
    </source>
</evidence>
<dbReference type="Gene3D" id="2.60.40.10">
    <property type="entry name" value="Immunoglobulins"/>
    <property type="match status" value="2"/>
</dbReference>
<feature type="signal peptide" evidence="18">
    <location>
        <begin position="1"/>
        <end position="17"/>
    </location>
</feature>
<evidence type="ECO:0000256" key="5">
    <source>
        <dbReference type="ARBA" id="ARBA00018722"/>
    </source>
</evidence>
<evidence type="ECO:0000256" key="14">
    <source>
        <dbReference type="ARBA" id="ARBA00023180"/>
    </source>
</evidence>
<accession>A0A6P7MF32</accession>
<comment type="subunit">
    <text evidence="4">Interacts with HSPE; the interaction, inhibited by heparin, promotes the generation of activated factor X and activates coagulation in the presence of activated factor VII.</text>
</comment>
<dbReference type="Proteomes" id="UP000515150">
    <property type="component" value="Chromosome 4"/>
</dbReference>
<protein>
    <recommendedName>
        <fullName evidence="5">Tissue factor</fullName>
    </recommendedName>
    <alternativeName>
        <fullName evidence="16">Coagulation factor III</fullName>
    </alternativeName>
</protein>
<feature type="transmembrane region" description="Helical" evidence="17">
    <location>
        <begin position="244"/>
        <end position="266"/>
    </location>
</feature>
<feature type="domain" description="Fibronectin type-III" evidence="19">
    <location>
        <begin position="6"/>
        <end position="98"/>
    </location>
</feature>
<comment type="subcellular location">
    <subcellularLocation>
        <location evidence="2">Membrane</location>
        <topology evidence="2">Single-pass type I membrane protein</topology>
    </subcellularLocation>
</comment>
<evidence type="ECO:0000256" key="7">
    <source>
        <dbReference type="ARBA" id="ARBA00022696"/>
    </source>
</evidence>
<keyword evidence="6 17" id="KW-0812">Transmembrane</keyword>
<dbReference type="InterPro" id="IPR036116">
    <property type="entry name" value="FN3_sf"/>
</dbReference>
<dbReference type="PANTHER" id="PTHR20859">
    <property type="entry name" value="INTERFERON/INTERLEUKIN RECEPTOR"/>
    <property type="match status" value="1"/>
</dbReference>
<keyword evidence="21" id="KW-1185">Reference proteome</keyword>
<evidence type="ECO:0000256" key="11">
    <source>
        <dbReference type="ARBA" id="ARBA00023136"/>
    </source>
</evidence>
<comment type="function">
    <text evidence="1">Initiates blood coagulation by forming a complex with circulating factor VII or VIIa. The [TF:VIIa] complex activates factors IX or X by specific limited proteolysis. TF plays a role in normal hemostasis by initiating the cell-surface assembly and propagation of the coagulation protease cascade.</text>
</comment>
<dbReference type="InterPro" id="IPR003961">
    <property type="entry name" value="FN3_dom"/>
</dbReference>
<keyword evidence="13" id="KW-1015">Disulfide bond</keyword>
<dbReference type="AlphaFoldDB" id="A0A6P7MF32"/>
<dbReference type="GO" id="GO:0002040">
    <property type="term" value="P:sprouting angiogenesis"/>
    <property type="evidence" value="ECO:0007669"/>
    <property type="project" value="Ensembl"/>
</dbReference>
<dbReference type="GO" id="GO:0007596">
    <property type="term" value="P:blood coagulation"/>
    <property type="evidence" value="ECO:0007669"/>
    <property type="project" value="UniProtKB-KW"/>
</dbReference>
<keyword evidence="14" id="KW-0325">Glycoprotein</keyword>
<dbReference type="GO" id="GO:0005886">
    <property type="term" value="C:plasma membrane"/>
    <property type="evidence" value="ECO:0007669"/>
    <property type="project" value="TreeGrafter"/>
</dbReference>
<evidence type="ECO:0000313" key="22">
    <source>
        <dbReference type="RefSeq" id="XP_029004549.1"/>
    </source>
</evidence>
<evidence type="ECO:0000259" key="20">
    <source>
        <dbReference type="Pfam" id="PF09294"/>
    </source>
</evidence>
<comment type="similarity">
    <text evidence="3">Belongs to the tissue factor family.</text>
</comment>
<evidence type="ECO:0000256" key="15">
    <source>
        <dbReference type="ARBA" id="ARBA00023288"/>
    </source>
</evidence>
<evidence type="ECO:0000256" key="16">
    <source>
        <dbReference type="ARBA" id="ARBA00031171"/>
    </source>
</evidence>
<dbReference type="SUPFAM" id="SSF49265">
    <property type="entry name" value="Fibronectin type III"/>
    <property type="match status" value="2"/>
</dbReference>
<dbReference type="InterPro" id="IPR050650">
    <property type="entry name" value="Type-II_Cytokine-TF_Rcpt"/>
</dbReference>
<keyword evidence="8 18" id="KW-0732">Signal</keyword>
<proteinExistence type="inferred from homology"/>
<dbReference type="InterPro" id="IPR013783">
    <property type="entry name" value="Ig-like_fold"/>
</dbReference>
<evidence type="ECO:0000256" key="2">
    <source>
        <dbReference type="ARBA" id="ARBA00004479"/>
    </source>
</evidence>
<evidence type="ECO:0000256" key="17">
    <source>
        <dbReference type="SAM" id="Phobius"/>
    </source>
</evidence>
<dbReference type="GeneID" id="114854383"/>
<dbReference type="Pfam" id="PF09294">
    <property type="entry name" value="Interfer-bind"/>
    <property type="match status" value="1"/>
</dbReference>
<reference evidence="22" key="1">
    <citation type="submission" date="2025-08" db="UniProtKB">
        <authorList>
            <consortium name="RefSeq"/>
        </authorList>
    </citation>
    <scope>IDENTIFICATION</scope>
</reference>
<name>A0A6P7MF32_BETSP</name>
<dbReference type="FunFam" id="2.60.40.10:FF:000899">
    <property type="entry name" value="Tissue factor"/>
    <property type="match status" value="1"/>
</dbReference>
<keyword evidence="12" id="KW-0564">Palmitate</keyword>
<dbReference type="PRINTS" id="PR00346">
    <property type="entry name" value="TISSUEFACTOR"/>
</dbReference>
<feature type="domain" description="Interferon/interleukin receptor" evidence="20">
    <location>
        <begin position="121"/>
        <end position="229"/>
    </location>
</feature>
<evidence type="ECO:0000313" key="21">
    <source>
        <dbReference type="Proteomes" id="UP000515150"/>
    </source>
</evidence>
<evidence type="ECO:0000256" key="4">
    <source>
        <dbReference type="ARBA" id="ARBA00011184"/>
    </source>
</evidence>
<evidence type="ECO:0000259" key="19">
    <source>
        <dbReference type="Pfam" id="PF01108"/>
    </source>
</evidence>
<evidence type="ECO:0000256" key="8">
    <source>
        <dbReference type="ARBA" id="ARBA00022729"/>
    </source>
</evidence>
<feature type="chain" id="PRO_5027833222" description="Tissue factor" evidence="18">
    <location>
        <begin position="18"/>
        <end position="284"/>
    </location>
</feature>
<keyword evidence="11 17" id="KW-0472">Membrane</keyword>
<keyword evidence="7" id="KW-0356">Hemostasis</keyword>
<evidence type="ECO:0000256" key="10">
    <source>
        <dbReference type="ARBA" id="ARBA00023084"/>
    </source>
</evidence>
<evidence type="ECO:0000256" key="6">
    <source>
        <dbReference type="ARBA" id="ARBA00022692"/>
    </source>
</evidence>
<evidence type="ECO:0000256" key="18">
    <source>
        <dbReference type="SAM" id="SignalP"/>
    </source>
</evidence>
<keyword evidence="10" id="KW-0094">Blood coagulation</keyword>
<evidence type="ECO:0000256" key="1">
    <source>
        <dbReference type="ARBA" id="ARBA00002201"/>
    </source>
</evidence>
<dbReference type="Pfam" id="PF01108">
    <property type="entry name" value="Tissue_fac"/>
    <property type="match status" value="1"/>
</dbReference>
<keyword evidence="15" id="KW-0449">Lipoprotein</keyword>
<dbReference type="PANTHER" id="PTHR20859:SF22">
    <property type="entry name" value="TISSUE FACTOR"/>
    <property type="match status" value="1"/>
</dbReference>
<dbReference type="GO" id="GO:0004896">
    <property type="term" value="F:cytokine receptor activity"/>
    <property type="evidence" value="ECO:0007669"/>
    <property type="project" value="TreeGrafter"/>
</dbReference>
<organism evidence="21 22">
    <name type="scientific">Betta splendens</name>
    <name type="common">Siamese fighting fish</name>
    <dbReference type="NCBI Taxonomy" id="158456"/>
    <lineage>
        <taxon>Eukaryota</taxon>
        <taxon>Metazoa</taxon>
        <taxon>Chordata</taxon>
        <taxon>Craniata</taxon>
        <taxon>Vertebrata</taxon>
        <taxon>Euteleostomi</taxon>
        <taxon>Actinopterygii</taxon>
        <taxon>Neopterygii</taxon>
        <taxon>Teleostei</taxon>
        <taxon>Neoteleostei</taxon>
        <taxon>Acanthomorphata</taxon>
        <taxon>Anabantaria</taxon>
        <taxon>Anabantiformes</taxon>
        <taxon>Anabantoidei</taxon>
        <taxon>Osphronemidae</taxon>
        <taxon>Betta</taxon>
    </lineage>
</organism>
<gene>
    <name evidence="22" type="primary">LOC114854383</name>
</gene>
<dbReference type="InParanoid" id="A0A6P7MF32"/>
<dbReference type="InterPro" id="IPR001187">
    <property type="entry name" value="Tissue_factor"/>
</dbReference>
<dbReference type="InterPro" id="IPR015373">
    <property type="entry name" value="Interferon/interleukin_rcp_dom"/>
</dbReference>
<sequence length="284" mass="31641">MNAAALYLLLTLCACSASDSYPKAQNIIWQSTNFKTVLTWEPKPTDAYSYTVEYSVIGADRQRNPHCIRSSTSWCDLSSSLTDLKANYTADVLSEPPRGVTSDLTEPPYSTSPRFCPYKDTDIGRPDFKLQVSEDGSKITLYVTDPLTNLFQDGRQRTIRDIFSDDLQYLVTYRKSESTGKKQHKSKDSVIELTGLDKGESYCFNVQAYIPSRRTDKQLGEMSQTHCSNVENKSIFDVYSTGSIAAGVLLVLLLIGAAIAVAVVCYRRRTNARMNGQDKVTQGV</sequence>
<evidence type="ECO:0000256" key="3">
    <source>
        <dbReference type="ARBA" id="ARBA00009197"/>
    </source>
</evidence>
<keyword evidence="9 17" id="KW-1133">Transmembrane helix</keyword>